<feature type="active site" evidence="8">
    <location>
        <position position="450"/>
    </location>
</feature>
<dbReference type="InterPro" id="IPR003961">
    <property type="entry name" value="FN3_dom"/>
</dbReference>
<dbReference type="GO" id="GO:0008810">
    <property type="term" value="F:cellulase activity"/>
    <property type="evidence" value="ECO:0007669"/>
    <property type="project" value="UniProtKB-EC"/>
</dbReference>
<evidence type="ECO:0000256" key="4">
    <source>
        <dbReference type="ARBA" id="ARBA00023277"/>
    </source>
</evidence>
<dbReference type="Pfam" id="PF00942">
    <property type="entry name" value="CBM_3"/>
    <property type="match status" value="2"/>
</dbReference>
<reference evidence="12 13" key="1">
    <citation type="submission" date="2016-10" db="EMBL/GenBank/DDBJ databases">
        <title>Paenibacillus species isolates.</title>
        <authorList>
            <person name="Beno S.M."/>
        </authorList>
    </citation>
    <scope>NUCLEOTIDE SEQUENCE [LARGE SCALE GENOMIC DNA]</scope>
    <source>
        <strain evidence="12 13">FSL H7-0604</strain>
    </source>
</reference>
<evidence type="ECO:0000256" key="2">
    <source>
        <dbReference type="ARBA" id="ARBA00022801"/>
    </source>
</evidence>
<dbReference type="PROSITE" id="PS51172">
    <property type="entry name" value="CBM3"/>
    <property type="match status" value="2"/>
</dbReference>
<evidence type="ECO:0000313" key="13">
    <source>
        <dbReference type="Proteomes" id="UP000187465"/>
    </source>
</evidence>
<feature type="signal peptide" evidence="9">
    <location>
        <begin position="1"/>
        <end position="24"/>
    </location>
</feature>
<dbReference type="InterPro" id="IPR008928">
    <property type="entry name" value="6-hairpin_glycosidase_sf"/>
</dbReference>
<accession>A0A1R0X4V5</accession>
<evidence type="ECO:0000259" key="11">
    <source>
        <dbReference type="PROSITE" id="PS51172"/>
    </source>
</evidence>
<dbReference type="PROSITE" id="PS00698">
    <property type="entry name" value="GH9_3"/>
    <property type="match status" value="1"/>
</dbReference>
<dbReference type="SMART" id="SM01067">
    <property type="entry name" value="CBM_3"/>
    <property type="match status" value="2"/>
</dbReference>
<dbReference type="Gene3D" id="1.50.10.10">
    <property type="match status" value="1"/>
</dbReference>
<evidence type="ECO:0000256" key="6">
    <source>
        <dbReference type="ARBA" id="ARBA00023326"/>
    </source>
</evidence>
<dbReference type="InterPro" id="IPR033126">
    <property type="entry name" value="Glyco_hydro_9_Asp/Glu_AS"/>
</dbReference>
<dbReference type="SUPFAM" id="SSF49265">
    <property type="entry name" value="Fibronectin type III"/>
    <property type="match status" value="1"/>
</dbReference>
<dbReference type="Gene3D" id="2.60.40.10">
    <property type="entry name" value="Immunoglobulins"/>
    <property type="match status" value="1"/>
</dbReference>
<feature type="chain" id="PRO_5039760144" description="Endoglucanase" evidence="9">
    <location>
        <begin position="25"/>
        <end position="910"/>
    </location>
</feature>
<comment type="catalytic activity">
    <reaction evidence="1 9">
        <text>Endohydrolysis of (1-&gt;4)-beta-D-glucosidic linkages in cellulose, lichenin and cereal beta-D-glucans.</text>
        <dbReference type="EC" id="3.2.1.4"/>
    </reaction>
</comment>
<evidence type="ECO:0000256" key="3">
    <source>
        <dbReference type="ARBA" id="ARBA00023001"/>
    </source>
</evidence>
<feature type="active site" evidence="8">
    <location>
        <position position="459"/>
    </location>
</feature>
<feature type="domain" description="Fibronectin type-III" evidence="10">
    <location>
        <begin position="665"/>
        <end position="754"/>
    </location>
</feature>
<evidence type="ECO:0000256" key="5">
    <source>
        <dbReference type="ARBA" id="ARBA00023295"/>
    </source>
</evidence>
<dbReference type="PROSITE" id="PS50853">
    <property type="entry name" value="FN3"/>
    <property type="match status" value="1"/>
</dbReference>
<comment type="similarity">
    <text evidence="7 9">Belongs to the glycosyl hydrolase 9 (cellulase E) family.</text>
</comment>
<sequence>MIKRYRKQGLVFSLLFTLTFCSNAAFQPAIAEAAAGDYNYAEVLQKSIYFYETQRSGELPDNNRVEWRGDSGLLDGADVGHDLTGGWYDAGDHVKFGLPMAYSTTMLAWSVYEYKQGYEGSGQLEEILDNIRWATDYFVKAHTAPNELWGQVGNGTTDHNWWGPAEVMQMQRPSYKIDATHPGSDLAAETAAALASASIIFRDTDAVYADKLLLHAKQLYNFADTYRGSYSDSITDVKQYYNSWSGYADELSWGAVWLYLATNDQQYLNKAIAASDQWGTNQAGNWGYQWTQSWDDKHYGAQLLLARITGQTKFIQSTERNMQYWTTGVGGTSDRVAYTPGGLAHLDQWGALRYAANQAFMAFVYSDWVSDPVKKDTARSFAERQITYMLGDNPRNSSYVIGFGNNSPQHPHHRTSHGSWNDSQSVPVNHRHVLYGALVGGPSKTDSYTDSINDYVSNEVATDYNAAFTGAIAKMVLLHGQGQQPLAQFPPAETREDEMFVEASVNASGSNFVEIRALLNNRTGWPARASKEMSFNYYVDLSEAIAAGYGPEDITVTAGGYNQGGTVSALQPYDAANHIYYTKVDFTGTLIYPGGQSAHRKEIQFRIAAPLNTNFWNNANDFSFQGVAAQGVTPVKTANIPVFEAGVHMYGELPAGGGQPGEPQVPARPTNVQAVAGNGTVHLTWNAISGVSEYTVKRSEVSGGPYTVLENVTGTDYMDSGRVNGTTYYYVITATNSVGESLPSIQVSANPQEPTQPTTGNLKVQYRTNDTNASDGQLRPQFRIMNTGTESVALSGLKLRYYFTVDGDKPQQFHCDYAVVGSGNLSGSFVKLNPASTGADYYLEISFGAGAGSIAPGGDSGEIQARTNKTDWTAYNETDDYSYSAVQQTFADWNKVTLYQGETLVWGLEP</sequence>
<dbReference type="InterPro" id="IPR018221">
    <property type="entry name" value="Glyco_hydro_9_His_AS"/>
</dbReference>
<dbReference type="InterPro" id="IPR013783">
    <property type="entry name" value="Ig-like_fold"/>
</dbReference>
<organism evidence="12 13">
    <name type="scientific">Paenibacillus odorifer</name>
    <dbReference type="NCBI Taxonomy" id="189426"/>
    <lineage>
        <taxon>Bacteria</taxon>
        <taxon>Bacillati</taxon>
        <taxon>Bacillota</taxon>
        <taxon>Bacilli</taxon>
        <taxon>Bacillales</taxon>
        <taxon>Paenibacillaceae</taxon>
        <taxon>Paenibacillus</taxon>
    </lineage>
</organism>
<dbReference type="InterPro" id="IPR012341">
    <property type="entry name" value="6hp_glycosidase-like_sf"/>
</dbReference>
<evidence type="ECO:0000259" key="10">
    <source>
        <dbReference type="PROSITE" id="PS50853"/>
    </source>
</evidence>
<keyword evidence="2 7" id="KW-0378">Hydrolase</keyword>
<feature type="domain" description="CBM3" evidence="11">
    <location>
        <begin position="494"/>
        <end position="655"/>
    </location>
</feature>
<dbReference type="Pfam" id="PF00759">
    <property type="entry name" value="Glyco_hydro_9"/>
    <property type="match status" value="1"/>
</dbReference>
<dbReference type="EC" id="3.2.1.4" evidence="9"/>
<dbReference type="InterPro" id="IPR001701">
    <property type="entry name" value="Glyco_hydro_9"/>
</dbReference>
<dbReference type="CDD" id="cd00063">
    <property type="entry name" value="FN3"/>
    <property type="match status" value="1"/>
</dbReference>
<evidence type="ECO:0000313" key="12">
    <source>
        <dbReference type="EMBL" id="OMD29223.1"/>
    </source>
</evidence>
<evidence type="ECO:0000256" key="9">
    <source>
        <dbReference type="RuleBase" id="RU361166"/>
    </source>
</evidence>
<keyword evidence="4 7" id="KW-0119">Carbohydrate metabolism</keyword>
<dbReference type="InterPro" id="IPR008965">
    <property type="entry name" value="CBM2/CBM3_carb-bd_dom_sf"/>
</dbReference>
<dbReference type="GO" id="GO:0030248">
    <property type="term" value="F:cellulose binding"/>
    <property type="evidence" value="ECO:0007669"/>
    <property type="project" value="InterPro"/>
</dbReference>
<keyword evidence="3 9" id="KW-0136">Cellulose degradation</keyword>
<evidence type="ECO:0000256" key="1">
    <source>
        <dbReference type="ARBA" id="ARBA00000966"/>
    </source>
</evidence>
<feature type="active site" evidence="7">
    <location>
        <position position="412"/>
    </location>
</feature>
<keyword evidence="5 7" id="KW-0326">Glycosidase</keyword>
<feature type="domain" description="CBM3" evidence="11">
    <location>
        <begin position="758"/>
        <end position="910"/>
    </location>
</feature>
<dbReference type="RefSeq" id="WP_076179367.1">
    <property type="nucleotide sequence ID" value="NZ_MKQP01000031.1"/>
</dbReference>
<dbReference type="FunFam" id="1.50.10.10:FF:000020">
    <property type="entry name" value="Endoglucanase"/>
    <property type="match status" value="1"/>
</dbReference>
<comment type="caution">
    <text evidence="12">The sequence shown here is derived from an EMBL/GenBank/DDBJ whole genome shotgun (WGS) entry which is preliminary data.</text>
</comment>
<dbReference type="InterPro" id="IPR036116">
    <property type="entry name" value="FN3_sf"/>
</dbReference>
<proteinExistence type="inferred from homology"/>
<name>A0A1R0X4V5_9BACL</name>
<keyword evidence="6 7" id="KW-0624">Polysaccharide degradation</keyword>
<dbReference type="SMART" id="SM00060">
    <property type="entry name" value="FN3"/>
    <property type="match status" value="1"/>
</dbReference>
<dbReference type="PANTHER" id="PTHR22298">
    <property type="entry name" value="ENDO-1,4-BETA-GLUCANASE"/>
    <property type="match status" value="1"/>
</dbReference>
<keyword evidence="9" id="KW-0732">Signal</keyword>
<evidence type="ECO:0000256" key="8">
    <source>
        <dbReference type="PROSITE-ProRule" id="PRU10060"/>
    </source>
</evidence>
<dbReference type="Gene3D" id="2.60.40.710">
    <property type="entry name" value="Endoglucanase-like"/>
    <property type="match status" value="2"/>
</dbReference>
<evidence type="ECO:0000256" key="7">
    <source>
        <dbReference type="PROSITE-ProRule" id="PRU10059"/>
    </source>
</evidence>
<dbReference type="GO" id="GO:0030245">
    <property type="term" value="P:cellulose catabolic process"/>
    <property type="evidence" value="ECO:0007669"/>
    <property type="project" value="UniProtKB-KW"/>
</dbReference>
<dbReference type="EMBL" id="MKQP01000031">
    <property type="protein sequence ID" value="OMD29223.1"/>
    <property type="molecule type" value="Genomic_DNA"/>
</dbReference>
<dbReference type="SUPFAM" id="SSF48208">
    <property type="entry name" value="Six-hairpin glycosidases"/>
    <property type="match status" value="1"/>
</dbReference>
<dbReference type="PROSITE" id="PS00592">
    <property type="entry name" value="GH9_2"/>
    <property type="match status" value="1"/>
</dbReference>
<gene>
    <name evidence="12" type="ORF">BJP51_23115</name>
</gene>
<dbReference type="InterPro" id="IPR036966">
    <property type="entry name" value="CBM3_sf"/>
</dbReference>
<dbReference type="Proteomes" id="UP000187465">
    <property type="component" value="Unassembled WGS sequence"/>
</dbReference>
<protein>
    <recommendedName>
        <fullName evidence="9">Endoglucanase</fullName>
        <ecNumber evidence="9">3.2.1.4</ecNumber>
    </recommendedName>
</protein>
<dbReference type="AlphaFoldDB" id="A0A1R0X4V5"/>
<dbReference type="SUPFAM" id="SSF49384">
    <property type="entry name" value="Carbohydrate-binding domain"/>
    <property type="match status" value="2"/>
</dbReference>
<dbReference type="InterPro" id="IPR001956">
    <property type="entry name" value="CBM3"/>
</dbReference>